<dbReference type="SUPFAM" id="SSF53383">
    <property type="entry name" value="PLP-dependent transferases"/>
    <property type="match status" value="1"/>
</dbReference>
<dbReference type="Pfam" id="PF00155">
    <property type="entry name" value="Aminotran_1_2"/>
    <property type="match status" value="1"/>
</dbReference>
<comment type="cofactor">
    <cofactor evidence="1">
        <name>pyridoxal 5'-phosphate</name>
        <dbReference type="ChEBI" id="CHEBI:597326"/>
    </cofactor>
</comment>
<evidence type="ECO:0000256" key="1">
    <source>
        <dbReference type="ARBA" id="ARBA00001933"/>
    </source>
</evidence>
<keyword evidence="3" id="KW-0663">Pyridoxal phosphate</keyword>
<feature type="domain" description="Aminotransferase class I/classII large" evidence="6">
    <location>
        <begin position="68"/>
        <end position="380"/>
    </location>
</feature>
<evidence type="ECO:0000259" key="6">
    <source>
        <dbReference type="Pfam" id="PF00155"/>
    </source>
</evidence>
<dbReference type="GO" id="GO:0008483">
    <property type="term" value="F:transaminase activity"/>
    <property type="evidence" value="ECO:0007669"/>
    <property type="project" value="UniProtKB-KW"/>
</dbReference>
<dbReference type="InterPro" id="IPR015422">
    <property type="entry name" value="PyrdxlP-dep_Trfase_small"/>
</dbReference>
<name>A0ABT7MZQ3_9MICO</name>
<evidence type="ECO:0000256" key="4">
    <source>
        <dbReference type="ARBA" id="ARBA00023239"/>
    </source>
</evidence>
<dbReference type="RefSeq" id="WP_286288827.1">
    <property type="nucleotide sequence ID" value="NZ_JASXSZ010000003.1"/>
</dbReference>
<organism evidence="7 8">
    <name type="scientific">Microbacterium candidum</name>
    <dbReference type="NCBI Taxonomy" id="3041922"/>
    <lineage>
        <taxon>Bacteria</taxon>
        <taxon>Bacillati</taxon>
        <taxon>Actinomycetota</taxon>
        <taxon>Actinomycetes</taxon>
        <taxon>Micrococcales</taxon>
        <taxon>Microbacteriaceae</taxon>
        <taxon>Microbacterium</taxon>
    </lineage>
</organism>
<dbReference type="InterPro" id="IPR051798">
    <property type="entry name" value="Class-II_PLP-Dep_Aminotrans"/>
</dbReference>
<gene>
    <name evidence="7" type="ORF">QSV35_11165</name>
</gene>
<keyword evidence="8" id="KW-1185">Reference proteome</keyword>
<protein>
    <recommendedName>
        <fullName evidence="2">cysteine-S-conjugate beta-lyase</fullName>
        <ecNumber evidence="2">4.4.1.13</ecNumber>
    </recommendedName>
</protein>
<dbReference type="PANTHER" id="PTHR43525">
    <property type="entry name" value="PROTEIN MALY"/>
    <property type="match status" value="1"/>
</dbReference>
<sequence length="395" mass="42353">MTVTPLEALPIDELRERSSTKWRRYPADVLPLFVAETDFPLAPAITARLARAVELGDTGYTPPDPGIRDAFVGFARRRFAWEVEPHRVRTTCDVMMGVVELLRLVTKPGDRVVVTPPVYPPFYDGAPEAGCEIERVPLIETEAGWELDLAGIDAAFAGGATAMLLCNPHNPTGTAHTQESLAALAEIAERHGAHIISDEIHSPLTQPDVEFTPFLAASDAAARVGFAVTSASKAFNLAGLKCALMVTASDRMTALVDSLPEEVEWRTGLFGAIAGVAAFAPESDVWLDSLLAALDENRRLLADLLAEHVPGARYRIPDAGYLAWVDLTALGWGDNPAVKILRDAKVALHFGPMFGVEGNGHVRINIGCSPDVLRHAIERIGKLVAAPDPAAATAP</sequence>
<evidence type="ECO:0000313" key="8">
    <source>
        <dbReference type="Proteomes" id="UP001235064"/>
    </source>
</evidence>
<keyword evidence="4" id="KW-0456">Lyase</keyword>
<reference evidence="7 8" key="1">
    <citation type="submission" date="2023-06" db="EMBL/GenBank/DDBJ databases">
        <title>Microbacterium sp. nov., isolated from a waste landfill.</title>
        <authorList>
            <person name="Wen W."/>
        </authorList>
    </citation>
    <scope>NUCLEOTIDE SEQUENCE [LARGE SCALE GENOMIC DNA]</scope>
    <source>
        <strain evidence="7 8">ASV49</strain>
    </source>
</reference>
<keyword evidence="7" id="KW-0032">Aminotransferase</keyword>
<evidence type="ECO:0000256" key="3">
    <source>
        <dbReference type="ARBA" id="ARBA00022898"/>
    </source>
</evidence>
<comment type="caution">
    <text evidence="7">The sequence shown here is derived from an EMBL/GenBank/DDBJ whole genome shotgun (WGS) entry which is preliminary data.</text>
</comment>
<evidence type="ECO:0000313" key="7">
    <source>
        <dbReference type="EMBL" id="MDL9979890.1"/>
    </source>
</evidence>
<dbReference type="Gene3D" id="3.40.640.10">
    <property type="entry name" value="Type I PLP-dependent aspartate aminotransferase-like (Major domain)"/>
    <property type="match status" value="1"/>
</dbReference>
<dbReference type="InterPro" id="IPR015424">
    <property type="entry name" value="PyrdxlP-dep_Trfase"/>
</dbReference>
<dbReference type="Proteomes" id="UP001235064">
    <property type="component" value="Unassembled WGS sequence"/>
</dbReference>
<dbReference type="EC" id="4.4.1.13" evidence="2"/>
<accession>A0ABT7MZQ3</accession>
<dbReference type="CDD" id="cd00609">
    <property type="entry name" value="AAT_like"/>
    <property type="match status" value="1"/>
</dbReference>
<dbReference type="InterPro" id="IPR004839">
    <property type="entry name" value="Aminotransferase_I/II_large"/>
</dbReference>
<evidence type="ECO:0000256" key="5">
    <source>
        <dbReference type="ARBA" id="ARBA00037974"/>
    </source>
</evidence>
<dbReference type="InterPro" id="IPR015421">
    <property type="entry name" value="PyrdxlP-dep_Trfase_major"/>
</dbReference>
<comment type="similarity">
    <text evidence="5">Belongs to the class-II pyridoxal-phosphate-dependent aminotransferase family. MalY/PatB cystathionine beta-lyase subfamily.</text>
</comment>
<proteinExistence type="inferred from homology"/>
<evidence type="ECO:0000256" key="2">
    <source>
        <dbReference type="ARBA" id="ARBA00012224"/>
    </source>
</evidence>
<keyword evidence="7" id="KW-0808">Transferase</keyword>
<dbReference type="EMBL" id="JASXSZ010000003">
    <property type="protein sequence ID" value="MDL9979890.1"/>
    <property type="molecule type" value="Genomic_DNA"/>
</dbReference>
<dbReference type="PANTHER" id="PTHR43525:SF2">
    <property type="entry name" value="CYSTATHIONINE BETA-LYASE-RELATED"/>
    <property type="match status" value="1"/>
</dbReference>
<dbReference type="Gene3D" id="3.90.1150.10">
    <property type="entry name" value="Aspartate Aminotransferase, domain 1"/>
    <property type="match status" value="1"/>
</dbReference>